<accession>A0AAE9ES52</accession>
<protein>
    <recommendedName>
        <fullName evidence="5">Domain of unknown function WSN domain-containing protein</fullName>
    </recommendedName>
</protein>
<dbReference type="Pfam" id="PF02206">
    <property type="entry name" value="WSN"/>
    <property type="match status" value="1"/>
</dbReference>
<evidence type="ECO:0000256" key="4">
    <source>
        <dbReference type="SAM" id="SignalP"/>
    </source>
</evidence>
<feature type="transmembrane region" description="Helical" evidence="3">
    <location>
        <begin position="777"/>
        <end position="799"/>
    </location>
</feature>
<evidence type="ECO:0000259" key="5">
    <source>
        <dbReference type="SMART" id="SM00453"/>
    </source>
</evidence>
<feature type="signal peptide" evidence="4">
    <location>
        <begin position="1"/>
        <end position="21"/>
    </location>
</feature>
<dbReference type="Gene3D" id="1.25.40.20">
    <property type="entry name" value="Ankyrin repeat-containing domain"/>
    <property type="match status" value="1"/>
</dbReference>
<reference evidence="6 7" key="1">
    <citation type="submission" date="2022-04" db="EMBL/GenBank/DDBJ databases">
        <title>Chromosome-level reference genomes for two strains of Caenorhabditis briggsae: an improved platform for comparative genomics.</title>
        <authorList>
            <person name="Stevens L."/>
            <person name="Andersen E."/>
        </authorList>
    </citation>
    <scope>NUCLEOTIDE SEQUENCE [LARGE SCALE GENOMIC DNA]</scope>
    <source>
        <strain evidence="6">VX34</strain>
        <tissue evidence="6">Whole-organism</tissue>
    </source>
</reference>
<feature type="chain" id="PRO_5041920797" description="Domain of unknown function WSN domain-containing protein" evidence="4">
    <location>
        <begin position="22"/>
        <end position="964"/>
    </location>
</feature>
<sequence length="964" mass="110913">MRVFLFLSTLLFLSFLKICDTENGLDGLENDGKRDLDELEFMAKTKKKKNSHLGIVYNRLAILTRITNAISLQSAAIRKSVRVRDVIAEFLRSPPKHLDSLLAIDPLSLLPILEENLKASLEIQKFSDEMKELNGQREILELMNISMRYVKGQQINETKMGIFFGSLQDGSFQKTVESCDGQILDSVIQFEGNSGILNSQNVLKCLDSLNSYDTRISTVLEQFQLFIQLGEAKEGIQKFNNLLEQALEYPKIVESVIKLFEKTRKFWTLQNQKGPEIGAEISLATIEIGKIQSQEPEHSLTLGFPDSGDMAKVLGDLKSPWFLRKVARNHSVAELGKGLFGFFKFGKLMKNVEDNWEMLKTNYKEFQNNIIIFSKKMIELESFNITENDLKAAAKSSGEVFQRTWIPPDKIGELDFKNLDDILSEMGKLIEKVQLVKNLAKEIAENTEKVGIESFFEELKSGRPISILPNFHTFKDMAQRFRTLKVGQDEIRNLKLGANLRKTSLLIQKLRDSKLKSNLEKLKAYGEKFQPELVLKMMKFCKTVFSLSNFKETKTFLQIFAALNHNLLEAEQFVKDIGPQYHEEHSRKEDSNPILKLENSQEMALSLGRGMRVLRQMVKTLRYKRRLRKVLEYSEGVSDKIQRYNAFEHVKEVWRNRKVEISKLLSELEILNKYAEKVKDSSPMEMRKILDEATKVHGFSSIFGPIFEQFNGQKTFLRETKNFEKLAELELNFASQKGYLHAASLSFDELKTYFDEVFDLDHNRHHHHEIEHNHLPAILICITIFLLIILFVFIVYGFTPTGRIKYLFMDRQDGKNALLDAAREMNPTNLKKVLRKGAYINAYNRFGNTSLHLATKRGHPEIVDILIQNVISLASIVAAHGGVICEKFPEKQNFNSGFRPYLHVETGPFFVIHDGKIDLEIYKNDPDGMYSVMTETEFVHFMLGRKIKRNKSHNPIPALNDLED</sequence>
<dbReference type="PROSITE" id="PS50088">
    <property type="entry name" value="ANK_REPEAT"/>
    <property type="match status" value="1"/>
</dbReference>
<keyword evidence="3" id="KW-0472">Membrane</keyword>
<dbReference type="InterPro" id="IPR003125">
    <property type="entry name" value="WSN"/>
</dbReference>
<dbReference type="InterPro" id="IPR036770">
    <property type="entry name" value="Ankyrin_rpt-contain_sf"/>
</dbReference>
<keyword evidence="7" id="KW-1185">Reference proteome</keyword>
<dbReference type="PANTHER" id="PTHR22956:SF17">
    <property type="entry name" value="ANKYRIN REPEAT-CONTAINING PROTEIN F37A4.4-RELATED"/>
    <property type="match status" value="1"/>
</dbReference>
<evidence type="ECO:0000256" key="3">
    <source>
        <dbReference type="SAM" id="Phobius"/>
    </source>
</evidence>
<dbReference type="Proteomes" id="UP000829354">
    <property type="component" value="Chromosome III"/>
</dbReference>
<keyword evidence="3" id="KW-1133">Transmembrane helix</keyword>
<organism evidence="6 7">
    <name type="scientific">Caenorhabditis briggsae</name>
    <dbReference type="NCBI Taxonomy" id="6238"/>
    <lineage>
        <taxon>Eukaryota</taxon>
        <taxon>Metazoa</taxon>
        <taxon>Ecdysozoa</taxon>
        <taxon>Nematoda</taxon>
        <taxon>Chromadorea</taxon>
        <taxon>Rhabditida</taxon>
        <taxon>Rhabditina</taxon>
        <taxon>Rhabditomorpha</taxon>
        <taxon>Rhabditoidea</taxon>
        <taxon>Rhabditidae</taxon>
        <taxon>Peloderinae</taxon>
        <taxon>Caenorhabditis</taxon>
    </lineage>
</organism>
<feature type="repeat" description="ANK" evidence="1">
    <location>
        <begin position="846"/>
        <end position="869"/>
    </location>
</feature>
<evidence type="ECO:0000256" key="2">
    <source>
        <dbReference type="SAM" id="Coils"/>
    </source>
</evidence>
<evidence type="ECO:0000313" key="7">
    <source>
        <dbReference type="Proteomes" id="UP000829354"/>
    </source>
</evidence>
<dbReference type="PROSITE" id="PS50297">
    <property type="entry name" value="ANK_REP_REGION"/>
    <property type="match status" value="1"/>
</dbReference>
<feature type="coiled-coil region" evidence="2">
    <location>
        <begin position="116"/>
        <end position="143"/>
    </location>
</feature>
<feature type="domain" description="Domain of unknown function WSN" evidence="5">
    <location>
        <begin position="51"/>
        <end position="119"/>
    </location>
</feature>
<evidence type="ECO:0000256" key="1">
    <source>
        <dbReference type="PROSITE-ProRule" id="PRU00023"/>
    </source>
</evidence>
<dbReference type="EMBL" id="CP092622">
    <property type="protein sequence ID" value="UMM25416.1"/>
    <property type="molecule type" value="Genomic_DNA"/>
</dbReference>
<dbReference type="InterPro" id="IPR053345">
    <property type="entry name" value="Ankyrin_repeat-containing"/>
</dbReference>
<dbReference type="AlphaFoldDB" id="A0AAE9ES52"/>
<evidence type="ECO:0000313" key="6">
    <source>
        <dbReference type="EMBL" id="UMM25416.1"/>
    </source>
</evidence>
<keyword evidence="1" id="KW-0040">ANK repeat</keyword>
<gene>
    <name evidence="6" type="ORF">L5515_005253</name>
</gene>
<keyword evidence="4" id="KW-0732">Signal</keyword>
<keyword evidence="2" id="KW-0175">Coiled coil</keyword>
<keyword evidence="3" id="KW-0812">Transmembrane</keyword>
<dbReference type="SUPFAM" id="SSF48403">
    <property type="entry name" value="Ankyrin repeat"/>
    <property type="match status" value="1"/>
</dbReference>
<name>A0AAE9ES52_CAEBR</name>
<dbReference type="SMART" id="SM00248">
    <property type="entry name" value="ANK"/>
    <property type="match status" value="2"/>
</dbReference>
<dbReference type="SMART" id="SM00453">
    <property type="entry name" value="WSN"/>
    <property type="match status" value="1"/>
</dbReference>
<proteinExistence type="predicted"/>
<dbReference type="PANTHER" id="PTHR22956">
    <property type="entry name" value="ANKYRIN REPEAT-CONTAINING PROTEIN F37A4.4-RELATED-RELATED"/>
    <property type="match status" value="1"/>
</dbReference>
<dbReference type="InterPro" id="IPR002110">
    <property type="entry name" value="Ankyrin_rpt"/>
</dbReference>
<dbReference type="Pfam" id="PF00023">
    <property type="entry name" value="Ank"/>
    <property type="match status" value="1"/>
</dbReference>